<dbReference type="InterPro" id="IPR002048">
    <property type="entry name" value="EF_hand_dom"/>
</dbReference>
<dbReference type="PANTHER" id="PTHR11639:SF67">
    <property type="entry name" value="PROTEIN S100-A7-LIKE 2"/>
    <property type="match status" value="1"/>
</dbReference>
<reference evidence="4" key="5">
    <citation type="submission" date="2025-09" db="UniProtKB">
        <authorList>
            <consortium name="Ensembl"/>
        </authorList>
    </citation>
    <scope>IDENTIFICATION</scope>
</reference>
<reference evidence="4" key="4">
    <citation type="submission" date="2025-08" db="UniProtKB">
        <authorList>
            <consortium name="Ensembl"/>
        </authorList>
    </citation>
    <scope>IDENTIFICATION</scope>
</reference>
<dbReference type="GO" id="GO:0043542">
    <property type="term" value="P:endothelial cell migration"/>
    <property type="evidence" value="ECO:0007669"/>
    <property type="project" value="TreeGrafter"/>
</dbReference>
<dbReference type="SUPFAM" id="SSF47473">
    <property type="entry name" value="EF-hand"/>
    <property type="match status" value="1"/>
</dbReference>
<dbReference type="OMA" id="FHNDTRH"/>
<keyword evidence="1" id="KW-0479">Metal-binding</keyword>
<dbReference type="InterPro" id="IPR013787">
    <property type="entry name" value="S100_Ca-bd_sub"/>
</dbReference>
<keyword evidence="2" id="KW-0106">Calcium</keyword>
<gene>
    <name evidence="4" type="primary">LOC117015138</name>
</gene>
<dbReference type="CDD" id="cd00213">
    <property type="entry name" value="S-100"/>
    <property type="match status" value="1"/>
</dbReference>
<evidence type="ECO:0000313" key="4">
    <source>
        <dbReference type="Ensembl" id="ENSRFEP00010021924.1"/>
    </source>
</evidence>
<proteinExistence type="predicted"/>
<name>A0A671FDR2_RHIFE</name>
<reference evidence="5" key="3">
    <citation type="submission" date="2018-12" db="EMBL/GenBank/DDBJ databases">
        <title>G10K-VGP greater horseshoe bat female genome, primary haplotype.</title>
        <authorList>
            <person name="Teeling E."/>
            <person name="Myers G."/>
            <person name="Vernes S."/>
            <person name="Pippel M."/>
            <person name="Winkler S."/>
            <person name="Fedrigo O."/>
            <person name="Rhie A."/>
            <person name="Koren S."/>
            <person name="Phillippy A."/>
            <person name="Lewin H."/>
            <person name="Damas J."/>
            <person name="Howe K."/>
            <person name="Mountcastle J."/>
            <person name="Jarvis E.D."/>
        </authorList>
    </citation>
    <scope>NUCLEOTIDE SEQUENCE [LARGE SCALE GENOMIC DNA]</scope>
</reference>
<dbReference type="Proteomes" id="UP000472240">
    <property type="component" value="Chromosome 22"/>
</dbReference>
<accession>A0A671FDR2</accession>
<dbReference type="Pfam" id="PF01023">
    <property type="entry name" value="S_100"/>
    <property type="match status" value="1"/>
</dbReference>
<dbReference type="InterPro" id="IPR011992">
    <property type="entry name" value="EF-hand-dom_pair"/>
</dbReference>
<evidence type="ECO:0000256" key="1">
    <source>
        <dbReference type="ARBA" id="ARBA00022723"/>
    </source>
</evidence>
<dbReference type="SMART" id="SM01394">
    <property type="entry name" value="S_100"/>
    <property type="match status" value="1"/>
</dbReference>
<dbReference type="PANTHER" id="PTHR11639">
    <property type="entry name" value="S100 CALCIUM-BINDING PROTEIN"/>
    <property type="match status" value="1"/>
</dbReference>
<evidence type="ECO:0000259" key="3">
    <source>
        <dbReference type="PROSITE" id="PS50222"/>
    </source>
</evidence>
<protein>
    <recommendedName>
        <fullName evidence="3">EF-hand domain-containing protein</fullName>
    </recommendedName>
</protein>
<dbReference type="InParanoid" id="A0A671FDR2"/>
<dbReference type="InterPro" id="IPR018247">
    <property type="entry name" value="EF_Hand_1_Ca_BS"/>
</dbReference>
<dbReference type="GO" id="GO:0048306">
    <property type="term" value="F:calcium-dependent protein binding"/>
    <property type="evidence" value="ECO:0007669"/>
    <property type="project" value="TreeGrafter"/>
</dbReference>
<dbReference type="GO" id="GO:0005509">
    <property type="term" value="F:calcium ion binding"/>
    <property type="evidence" value="ECO:0007669"/>
    <property type="project" value="InterPro"/>
</dbReference>
<reference evidence="4 5" key="2">
    <citation type="journal article" date="2018" name="Annu Rev Anim Biosci">
        <title>Bat Biology, Genomes, and the Bat1K Project: To Generate Chromosome-Level Genomes for All Living Bat Species.</title>
        <authorList>
            <person name="Teeling E.C."/>
            <person name="Vernes S.C."/>
            <person name="Davalos L.M."/>
            <person name="Ray D.A."/>
            <person name="Gilbert M.T.P."/>
            <person name="Myers E."/>
        </authorList>
    </citation>
    <scope>NUCLEOTIDE SEQUENCE</scope>
</reference>
<dbReference type="Ensembl" id="ENSRFET00010023861.1">
    <property type="protein sequence ID" value="ENSRFEP00010021924.1"/>
    <property type="gene ID" value="ENSRFEG00010014715.1"/>
</dbReference>
<dbReference type="Gene3D" id="1.10.238.10">
    <property type="entry name" value="EF-hand"/>
    <property type="match status" value="1"/>
</dbReference>
<dbReference type="FunCoup" id="A0A671FDR2">
    <property type="interactions" value="68"/>
</dbReference>
<evidence type="ECO:0000313" key="5">
    <source>
        <dbReference type="Proteomes" id="UP000472240"/>
    </source>
</evidence>
<dbReference type="AlphaFoldDB" id="A0A671FDR2"/>
<dbReference type="GO" id="GO:0005737">
    <property type="term" value="C:cytoplasm"/>
    <property type="evidence" value="ECO:0007669"/>
    <property type="project" value="TreeGrafter"/>
</dbReference>
<keyword evidence="5" id="KW-1185">Reference proteome</keyword>
<dbReference type="GO" id="GO:0070062">
    <property type="term" value="C:extracellular exosome"/>
    <property type="evidence" value="ECO:0007669"/>
    <property type="project" value="TreeGrafter"/>
</dbReference>
<sequence>MSQVPGTASSKVKMSPRKAEKCVMDLIDLFHKYTSPDDTVNKEGLQEMLKEYFPHFLRACDKMGKDYLSGVFEDNDKNHDKKIQFSEFLSVLGSIATDYHNHSHGAELCAGDDE</sequence>
<evidence type="ECO:0000256" key="2">
    <source>
        <dbReference type="ARBA" id="ARBA00022837"/>
    </source>
</evidence>
<dbReference type="PROSITE" id="PS00018">
    <property type="entry name" value="EF_HAND_1"/>
    <property type="match status" value="1"/>
</dbReference>
<dbReference type="InterPro" id="IPR034325">
    <property type="entry name" value="S-100_dom"/>
</dbReference>
<dbReference type="PROSITE" id="PS50222">
    <property type="entry name" value="EF_HAND_2"/>
    <property type="match status" value="1"/>
</dbReference>
<organism evidence="4 5">
    <name type="scientific">Rhinolophus ferrumequinum</name>
    <name type="common">Greater horseshoe bat</name>
    <dbReference type="NCBI Taxonomy" id="59479"/>
    <lineage>
        <taxon>Eukaryota</taxon>
        <taxon>Metazoa</taxon>
        <taxon>Chordata</taxon>
        <taxon>Craniata</taxon>
        <taxon>Vertebrata</taxon>
        <taxon>Euteleostomi</taxon>
        <taxon>Mammalia</taxon>
        <taxon>Eutheria</taxon>
        <taxon>Laurasiatheria</taxon>
        <taxon>Chiroptera</taxon>
        <taxon>Yinpterochiroptera</taxon>
        <taxon>Rhinolophoidea</taxon>
        <taxon>Rhinolophidae</taxon>
        <taxon>Rhinolophinae</taxon>
        <taxon>Rhinolophus</taxon>
    </lineage>
</organism>
<feature type="domain" description="EF-hand" evidence="3">
    <location>
        <begin position="63"/>
        <end position="98"/>
    </location>
</feature>
<reference evidence="4 5" key="1">
    <citation type="journal article" date="2015" name="Annu Rev Anim Biosci">
        <title>The Genome 10K Project: a way forward.</title>
        <authorList>
            <person name="Koepfli K.P."/>
            <person name="Paten B."/>
            <person name="O'Brien S.J."/>
            <person name="Koepfli K.P."/>
            <person name="Paten B."/>
            <person name="Antunes A."/>
            <person name="Belov K."/>
            <person name="Bustamante C."/>
            <person name="Castoe T.A."/>
            <person name="Clawson H."/>
            <person name="Crawford A.J."/>
            <person name="Diekhans M."/>
            <person name="Distel D."/>
            <person name="Durbin R."/>
            <person name="Earl D."/>
            <person name="Fujita M.K."/>
            <person name="Gamble T."/>
            <person name="Georges A."/>
            <person name="Gemmell N."/>
            <person name="Gilbert M.T."/>
            <person name="Graves J.M."/>
            <person name="Green R.E."/>
            <person name="Hickey G."/>
            <person name="Jarvis E.D."/>
            <person name="Johnson W."/>
            <person name="Komissarov A."/>
            <person name="Korf I."/>
            <person name="Kuhn R."/>
            <person name="Larkin D.M."/>
            <person name="Lewin H."/>
            <person name="Lopez J.V."/>
            <person name="Ma J."/>
            <person name="Marques-Bonet T."/>
            <person name="Miller W."/>
            <person name="Murphy R."/>
            <person name="Pevzner P."/>
            <person name="Shapiro B."/>
            <person name="Steiner C."/>
            <person name="Tamazian G."/>
            <person name="Venkatesh B."/>
            <person name="Wang J."/>
            <person name="Wayne R."/>
            <person name="Wiley E."/>
            <person name="Yang H."/>
            <person name="Zhang G."/>
            <person name="Haussler D."/>
            <person name="Ryder O."/>
            <person name="O'Brien S.J."/>
        </authorList>
    </citation>
    <scope>NUCLEOTIDE SEQUENCE</scope>
</reference>
<dbReference type="GeneTree" id="ENSGT00940000163629"/>
<dbReference type="GO" id="GO:0046914">
    <property type="term" value="F:transition metal ion binding"/>
    <property type="evidence" value="ECO:0007669"/>
    <property type="project" value="InterPro"/>
</dbReference>